<name>A0ABQ3B3Q5_9GAMM</name>
<dbReference type="SUPFAM" id="SSF53448">
    <property type="entry name" value="Nucleotide-diphospho-sugar transferases"/>
    <property type="match status" value="1"/>
</dbReference>
<dbReference type="PANTHER" id="PTHR43179:SF10">
    <property type="entry name" value="GLYCOSYL TRANSFERASE"/>
    <property type="match status" value="1"/>
</dbReference>
<keyword evidence="2" id="KW-1185">Reference proteome</keyword>
<gene>
    <name evidence="1" type="primary">wbiF</name>
    <name evidence="1" type="ORF">GCM10011613_17180</name>
</gene>
<evidence type="ECO:0000313" key="2">
    <source>
        <dbReference type="Proteomes" id="UP000619761"/>
    </source>
</evidence>
<dbReference type="GO" id="GO:0016740">
    <property type="term" value="F:transferase activity"/>
    <property type="evidence" value="ECO:0007669"/>
    <property type="project" value="UniProtKB-KW"/>
</dbReference>
<keyword evidence="1" id="KW-0808">Transferase</keyword>
<dbReference type="InterPro" id="IPR029044">
    <property type="entry name" value="Nucleotide-diphossugar_trans"/>
</dbReference>
<protein>
    <submittedName>
        <fullName evidence="1">Glycosyl transferase</fullName>
    </submittedName>
</protein>
<dbReference type="Proteomes" id="UP000619761">
    <property type="component" value="Unassembled WGS sequence"/>
</dbReference>
<reference evidence="2" key="1">
    <citation type="journal article" date="2019" name="Int. J. Syst. Evol. Microbiol.">
        <title>The Global Catalogue of Microorganisms (GCM) 10K type strain sequencing project: providing services to taxonomists for standard genome sequencing and annotation.</title>
        <authorList>
            <consortium name="The Broad Institute Genomics Platform"/>
            <consortium name="The Broad Institute Genome Sequencing Center for Infectious Disease"/>
            <person name="Wu L."/>
            <person name="Ma J."/>
        </authorList>
    </citation>
    <scope>NUCLEOTIDE SEQUENCE [LARGE SCALE GENOMIC DNA]</scope>
    <source>
        <strain evidence="2">KCTC 32239</strain>
    </source>
</reference>
<dbReference type="Gene3D" id="3.90.550.10">
    <property type="entry name" value="Spore Coat Polysaccharide Biosynthesis Protein SpsA, Chain A"/>
    <property type="match status" value="1"/>
</dbReference>
<dbReference type="EMBL" id="BMYZ01000001">
    <property type="protein sequence ID" value="GGY72729.1"/>
    <property type="molecule type" value="Genomic_DNA"/>
</dbReference>
<evidence type="ECO:0000313" key="1">
    <source>
        <dbReference type="EMBL" id="GGY72729.1"/>
    </source>
</evidence>
<proteinExistence type="predicted"/>
<accession>A0ABQ3B3Q5</accession>
<comment type="caution">
    <text evidence="1">The sequence shown here is derived from an EMBL/GenBank/DDBJ whole genome shotgun (WGS) entry which is preliminary data.</text>
</comment>
<sequence>MVNTKPTEPSTLSISCVVYDTDYDILATTIESLNIALEIAKQYGSLKDYKFSLINNQSFIPDFFKHAVELAKLKLKDVEIISGHGNIGYGRANNLTIHKTDSNFHLILNPDVKLDSLAIHEGLNFLKNNEDVGLVAPNALNENGVPEYLCKRMPSPLVIFLRGINNKLLNRIFKRSLDWYTYKDKLPADKPLSIELASGCFMLCRTETLKKIGGFSPEYFLYFEDFDLSRRIAKKVFLPSMQITHLGGKAATKGWKHIKLFLRSYFIFLKG</sequence>
<dbReference type="RefSeq" id="WP_189417569.1">
    <property type="nucleotide sequence ID" value="NZ_BMYZ01000001.1"/>
</dbReference>
<dbReference type="PANTHER" id="PTHR43179">
    <property type="entry name" value="RHAMNOSYLTRANSFERASE WBBL"/>
    <property type="match status" value="1"/>
</dbReference>
<organism evidence="1 2">
    <name type="scientific">Cellvibrio zantedeschiae</name>
    <dbReference type="NCBI Taxonomy" id="1237077"/>
    <lineage>
        <taxon>Bacteria</taxon>
        <taxon>Pseudomonadati</taxon>
        <taxon>Pseudomonadota</taxon>
        <taxon>Gammaproteobacteria</taxon>
        <taxon>Cellvibrionales</taxon>
        <taxon>Cellvibrionaceae</taxon>
        <taxon>Cellvibrio</taxon>
    </lineage>
</organism>